<accession>A0ABQ1VWE3</accession>
<dbReference type="RefSeq" id="WP_120462935.1">
    <property type="nucleotide sequence ID" value="NZ_BMIW01000017.1"/>
</dbReference>
<evidence type="ECO:0000256" key="1">
    <source>
        <dbReference type="ARBA" id="ARBA00004167"/>
    </source>
</evidence>
<evidence type="ECO:0000256" key="2">
    <source>
        <dbReference type="ARBA" id="ARBA00008854"/>
    </source>
</evidence>
<dbReference type="Pfam" id="PF04011">
    <property type="entry name" value="LemA"/>
    <property type="match status" value="1"/>
</dbReference>
<keyword evidence="8" id="KW-1185">Reference proteome</keyword>
<dbReference type="PANTHER" id="PTHR34478:SF2">
    <property type="entry name" value="MEMBRANE PROTEIN"/>
    <property type="match status" value="1"/>
</dbReference>
<dbReference type="PANTHER" id="PTHR34478">
    <property type="entry name" value="PROTEIN LEMA"/>
    <property type="match status" value="1"/>
</dbReference>
<evidence type="ECO:0000313" key="8">
    <source>
        <dbReference type="Proteomes" id="UP000608420"/>
    </source>
</evidence>
<comment type="caution">
    <text evidence="7">The sequence shown here is derived from an EMBL/GenBank/DDBJ whole genome shotgun (WGS) entry which is preliminary data.</text>
</comment>
<dbReference type="Proteomes" id="UP000608420">
    <property type="component" value="Unassembled WGS sequence"/>
</dbReference>
<comment type="similarity">
    <text evidence="2">Belongs to the LemA family.</text>
</comment>
<comment type="subcellular location">
    <subcellularLocation>
        <location evidence="1">Membrane</location>
        <topology evidence="1">Single-pass membrane protein</topology>
    </subcellularLocation>
</comment>
<keyword evidence="5 6" id="KW-0472">Membrane</keyword>
<dbReference type="SUPFAM" id="SSF140478">
    <property type="entry name" value="LemA-like"/>
    <property type="match status" value="1"/>
</dbReference>
<evidence type="ECO:0000256" key="4">
    <source>
        <dbReference type="ARBA" id="ARBA00022989"/>
    </source>
</evidence>
<feature type="transmembrane region" description="Helical" evidence="6">
    <location>
        <begin position="7"/>
        <end position="27"/>
    </location>
</feature>
<evidence type="ECO:0008006" key="9">
    <source>
        <dbReference type="Google" id="ProtNLM"/>
    </source>
</evidence>
<name>A0ABQ1VWE3_9BACL</name>
<evidence type="ECO:0000256" key="5">
    <source>
        <dbReference type="ARBA" id="ARBA00023136"/>
    </source>
</evidence>
<organism evidence="7 8">
    <name type="scientific">Paenibacillus aceti</name>
    <dbReference type="NCBI Taxonomy" id="1820010"/>
    <lineage>
        <taxon>Bacteria</taxon>
        <taxon>Bacillati</taxon>
        <taxon>Bacillota</taxon>
        <taxon>Bacilli</taxon>
        <taxon>Bacillales</taxon>
        <taxon>Paenibacillaceae</taxon>
        <taxon>Paenibacillus</taxon>
    </lineage>
</organism>
<keyword evidence="3 6" id="KW-0812">Transmembrane</keyword>
<protein>
    <recommendedName>
        <fullName evidence="9">LemA family protein</fullName>
    </recommendedName>
</protein>
<evidence type="ECO:0000256" key="6">
    <source>
        <dbReference type="SAM" id="Phobius"/>
    </source>
</evidence>
<evidence type="ECO:0000313" key="7">
    <source>
        <dbReference type="EMBL" id="GGG02642.1"/>
    </source>
</evidence>
<dbReference type="Gene3D" id="1.20.1440.20">
    <property type="entry name" value="LemA-like domain"/>
    <property type="match status" value="1"/>
</dbReference>
<evidence type="ECO:0000256" key="3">
    <source>
        <dbReference type="ARBA" id="ARBA00022692"/>
    </source>
</evidence>
<gene>
    <name evidence="7" type="ORF">GCM10010913_25450</name>
</gene>
<dbReference type="InterPro" id="IPR007156">
    <property type="entry name" value="MamQ_LemA"/>
</dbReference>
<dbReference type="EMBL" id="BMIW01000017">
    <property type="protein sequence ID" value="GGG02642.1"/>
    <property type="molecule type" value="Genomic_DNA"/>
</dbReference>
<proteinExistence type="inferred from homology"/>
<keyword evidence="4 6" id="KW-1133">Transmembrane helix</keyword>
<dbReference type="InterPro" id="IPR023353">
    <property type="entry name" value="LemA-like_dom_sf"/>
</dbReference>
<sequence length="228" mass="24910">MNSRRKGWLVPVVIIVAVIVIFIAMFAGKYNKYVTAEENVDQQWSKIDVQLQRRYDLIPNLVNTVKGYAEHEKEVIKSVSDARAALGGARTPAEKADADSQLSSALSRLLVVVENYPTLKADTQFTQLMDELSGTENRIAVARNDYNTAVADYNKLIKRFPGNILAGMMGFEKKAYFETTTESRTNPEVDFGTGNTNTSLHFDNEAVSAPVVVGALTAITGPMAGASA</sequence>
<reference evidence="8" key="1">
    <citation type="journal article" date="2019" name="Int. J. Syst. Evol. Microbiol.">
        <title>The Global Catalogue of Microorganisms (GCM) 10K type strain sequencing project: providing services to taxonomists for standard genome sequencing and annotation.</title>
        <authorList>
            <consortium name="The Broad Institute Genomics Platform"/>
            <consortium name="The Broad Institute Genome Sequencing Center for Infectious Disease"/>
            <person name="Wu L."/>
            <person name="Ma J."/>
        </authorList>
    </citation>
    <scope>NUCLEOTIDE SEQUENCE [LARGE SCALE GENOMIC DNA]</scope>
    <source>
        <strain evidence="8">CGMCC 1.15420</strain>
    </source>
</reference>